<dbReference type="Proteomes" id="UP001231649">
    <property type="component" value="Chromosome 13"/>
</dbReference>
<proteinExistence type="predicted"/>
<evidence type="ECO:0000313" key="2">
    <source>
        <dbReference type="Proteomes" id="UP001231649"/>
    </source>
</evidence>
<keyword evidence="2" id="KW-1185">Reference proteome</keyword>
<evidence type="ECO:0000313" key="1">
    <source>
        <dbReference type="EMBL" id="KAJ8718270.1"/>
    </source>
</evidence>
<name>A0ACC2QI59_9NEOP</name>
<dbReference type="EMBL" id="CM056789">
    <property type="protein sequence ID" value="KAJ8718270.1"/>
    <property type="molecule type" value="Genomic_DNA"/>
</dbReference>
<gene>
    <name evidence="1" type="ORF">PYW08_002507</name>
</gene>
<sequence>MLGTRILVIAALAACSQAIDVTILDLAGTKARLVSHPNAGFNIILQRGNNAAETIAWVGRTLPTPSSSSTSGDTTTLQFSSMNTTLTVSSASSAAANGSRTGQVISLAWDAPREIQLIDCVYYGSHHWYGGPQQKRQYWPIEKLNFSEYSYVTKEADNCGVAERYWLNSAGVFFHFGKRVPLFVDAGHIVNNAACFIAKVAAPYSSKRSVNSLSYDIAIFEDVRKAHEYAIERYFKKPTGYPDELMIKSPIWSTWARYKRDINHDLVLKFADEINNHGFSNSQFELDDLWEICYGSLTVNTSSFPNMKGTIATLKEKGFRTTMWAHPFLNKGCEPWYSYAKGLGYIVSSEDGNVESHWWNDNGTTTAYIDFTKAVVRDWYMGRLKRLKSEIGVDGYKFDGGETSWSPSVPVLQGDIYEAPNSITADYVRTVAQFGNLVEVRVGFETQDLPIFVRMIDKDSFWNFENGLPTLITTLFQMNINGYPLVLPDMIGGNGYDGAPSSELFIRWLQANVFMPSLQFSYVPWDYDNETIAISKTFVTLHETYTPHIIEACKKAVADGSPINMPIWWIAPNDTTAHAIWDEYLLGESILVAPVVTQNARSRDIYLPEGTWYDKGDKSKVIQGPTTLKNYSAPLDVLPFFVKKSASAPMVSVFLVLLAVVTNILH</sequence>
<organism evidence="1 2">
    <name type="scientific">Mythimna loreyi</name>
    <dbReference type="NCBI Taxonomy" id="667449"/>
    <lineage>
        <taxon>Eukaryota</taxon>
        <taxon>Metazoa</taxon>
        <taxon>Ecdysozoa</taxon>
        <taxon>Arthropoda</taxon>
        <taxon>Hexapoda</taxon>
        <taxon>Insecta</taxon>
        <taxon>Pterygota</taxon>
        <taxon>Neoptera</taxon>
        <taxon>Endopterygota</taxon>
        <taxon>Lepidoptera</taxon>
        <taxon>Glossata</taxon>
        <taxon>Ditrysia</taxon>
        <taxon>Noctuoidea</taxon>
        <taxon>Noctuidae</taxon>
        <taxon>Noctuinae</taxon>
        <taxon>Hadenini</taxon>
        <taxon>Mythimna</taxon>
    </lineage>
</organism>
<comment type="caution">
    <text evidence="1">The sequence shown here is derived from an EMBL/GenBank/DDBJ whole genome shotgun (WGS) entry which is preliminary data.</text>
</comment>
<accession>A0ACC2QI59</accession>
<protein>
    <submittedName>
        <fullName evidence="1">Uncharacterized protein</fullName>
    </submittedName>
</protein>
<reference evidence="1" key="1">
    <citation type="submission" date="2023-03" db="EMBL/GenBank/DDBJ databases">
        <title>Chromosome-level genomes of two armyworms, Mythimna separata and Mythimna loreyi, provide insights into the biosynthesis and reception of sex pheromones.</title>
        <authorList>
            <person name="Zhao H."/>
        </authorList>
    </citation>
    <scope>NUCLEOTIDE SEQUENCE</scope>
    <source>
        <strain evidence="1">BeijingLab</strain>
    </source>
</reference>